<dbReference type="Pfam" id="PF04998">
    <property type="entry name" value="RNA_pol_Rpb1_5"/>
    <property type="match status" value="1"/>
</dbReference>
<dbReference type="KEGG" id="vg:20041750"/>
<evidence type="ECO:0000256" key="5">
    <source>
        <dbReference type="ARBA" id="ARBA00023163"/>
    </source>
</evidence>
<dbReference type="PANTHER" id="PTHR19376:SF32">
    <property type="entry name" value="DNA-DIRECTED RNA POLYMERASE III SUBUNIT RPC1"/>
    <property type="match status" value="1"/>
</dbReference>
<dbReference type="GO" id="GO:0000428">
    <property type="term" value="C:DNA-directed RNA polymerase complex"/>
    <property type="evidence" value="ECO:0007669"/>
    <property type="project" value="UniProtKB-KW"/>
</dbReference>
<reference evidence="9 10" key="1">
    <citation type="journal article" date="2014" name="Virology">
        <title>Genome of brown tide virus (AaV), the little giant of the Megaviridae, elucidates NCLDV genome expansion and host-virus coevolution.</title>
        <authorList>
            <person name="Moniruzzaman M."/>
            <person name="LeCleir G.R."/>
            <person name="Brown C.M."/>
            <person name="Gobler C.J."/>
            <person name="Bidle K.D."/>
            <person name="Wilson W.H."/>
            <person name="Wilhelm S.W."/>
        </authorList>
    </citation>
    <scope>NUCLEOTIDE SEQUENCE [LARGE SCALE GENOMIC DNA]</scope>
    <source>
        <strain evidence="9">BtV-01</strain>
    </source>
</reference>
<evidence type="ECO:0000259" key="8">
    <source>
        <dbReference type="SMART" id="SM00663"/>
    </source>
</evidence>
<keyword evidence="4 7" id="KW-0548">Nucleotidyltransferase</keyword>
<name>A0A076FGB9_9VIRU</name>
<dbReference type="InterPro" id="IPR000722">
    <property type="entry name" value="RNA_pol_asu"/>
</dbReference>
<dbReference type="InterPro" id="IPR042102">
    <property type="entry name" value="RNA_pol_Rpb1_3_sf"/>
</dbReference>
<dbReference type="SMART" id="SM00663">
    <property type="entry name" value="RPOLA_N"/>
    <property type="match status" value="1"/>
</dbReference>
<dbReference type="Gene3D" id="6.10.250.2940">
    <property type="match status" value="1"/>
</dbReference>
<comment type="catalytic activity">
    <reaction evidence="6 7">
        <text>RNA(n) + a ribonucleoside 5'-triphosphate = RNA(n+1) + diphosphate</text>
        <dbReference type="Rhea" id="RHEA:21248"/>
        <dbReference type="Rhea" id="RHEA-COMP:14527"/>
        <dbReference type="Rhea" id="RHEA-COMP:17342"/>
        <dbReference type="ChEBI" id="CHEBI:33019"/>
        <dbReference type="ChEBI" id="CHEBI:61557"/>
        <dbReference type="ChEBI" id="CHEBI:140395"/>
        <dbReference type="EC" id="2.7.7.6"/>
    </reaction>
</comment>
<evidence type="ECO:0000313" key="10">
    <source>
        <dbReference type="Proteomes" id="UP000028667"/>
    </source>
</evidence>
<organism evidence="9 10">
    <name type="scientific">Aureococcus anophagefferens virus</name>
    <dbReference type="NCBI Taxonomy" id="1474867"/>
    <lineage>
        <taxon>Viruses</taxon>
        <taxon>Varidnaviria</taxon>
        <taxon>Bamfordvirae</taxon>
        <taxon>Nucleocytoviricota</taxon>
        <taxon>Megaviricetes</taxon>
        <taxon>Imitervirales</taxon>
        <taxon>Schizomimiviridae</taxon>
        <taxon>Kratosvirus</taxon>
        <taxon>Kratosvirus quantuckense</taxon>
    </lineage>
</organism>
<dbReference type="InterPro" id="IPR038120">
    <property type="entry name" value="Rpb1_funnel_sf"/>
</dbReference>
<sequence length="1288" mass="146519">MTNFNDENDNEFIESIEFSILSTQDMRNIASCTINSHETFQNSVPVANGLFDLRMGTLDSKNVCESDMLDSRSSAGYFGLIELEVPVFNNLYFTYVQKILKCVCFKCGSLLIENSNNISKKNKLAYCVEASKKVKYCPNCNVKCFDKIVKTDLCKIHGTFKNEEITIDLNANYVLNLFKQLSDNTIESLGFNDKSHPINMILEVLLVIPPCARPSVTSVESGTRMEDDLTLKYSDIIKYNNLIKKKLTSDSNSHLVIDYSNNLQYHIATLMDNEIAGIMQASQRSGRPLKGIRQRIKGKEGRIRGNLMGKRVDFSARSVITPDSQISLHELGVPIEIALKLTFPEKVNEKNIKHLRRCVLNGNSKYPGARAVIKHKQKKTISLNHIDLKQFSKMLEINDIVIRHLNDNDWVLFNRQPSLHKMSMMAHKVKVLSGLTFRLNVSACTPYNADFDGDEMNMHVPQSKVTMTELSEICSVSKLIISPAINAPIIEFVQDICIGYYLMTLKESKKFDLQSTMNIISRLSNKEIVLTKEMYDGFDLLSFCIPNTLSCILKNKKGHLIEILNGKIEKTHNLDKKFFNNLIHIIFKEFGSKQCSDFFDSIQIIVNAYLIASPFSVGCSDIINTKSINKKIDKILTDSYENAKDVSHNQLSNYAMKIRSDCENLLNSYYSNDEENRLMSMIKSGSKGKLINIAQITALLGQQVIDGDRIECLIDTNRTLPLFSKFDNGLDARGFISSSFKQGLSPSEYFFHAISGRDGVIDTACKTASIGYLQRKLMKTLEDIHINSSNIVIDSNSNVIQYIYGNDNFDPIFVESMNIPQKKRYHKEIKNISNEYDNSVKFPINIERILFKFSNECKDNKNIEQIDEDYVISEYNKLFDRLKFKSYNNNTNTLKFLLYVFAEPKILKQNKFTKENLSNFIEIIETNFKNYIISNYENVGAVAAQSIGEPATQLTLNSFHTSGAGGKGTVTTGVPRLNELLSNTKNPKATLIKTEYSKELEENIKKVTLNDVLNNRDIKYNHNVTNNSLDDKNESKYTLILYINQKNIYKNALTLLDVMLKLLQRYKNITINSDYDDYLLMIKMKKMKSVKSKQKSELLELQEIITNFDKIILKGFADYCFKDTSSGQLLIESSIDDIIFNDAININDIISSDINEMLYYFGLEIARSALINEIYSLLHEACDIDIRHIELLVDYMINSGNIVSIDRNGARKNEIMSMIQRITFEESVQNIQKCSVINHIEDIKSTSASILTGTPIKTGTGSVHVSIDEEAILRSCKLTDDDFDCNFD</sequence>
<dbReference type="Pfam" id="PF04983">
    <property type="entry name" value="RNA_pol_Rpb1_3"/>
    <property type="match status" value="1"/>
</dbReference>
<evidence type="ECO:0000256" key="7">
    <source>
        <dbReference type="RuleBase" id="RU004279"/>
    </source>
</evidence>
<dbReference type="Pfam" id="PF05000">
    <property type="entry name" value="RNA_pol_Rpb1_4"/>
    <property type="match status" value="1"/>
</dbReference>
<dbReference type="GO" id="GO:0003899">
    <property type="term" value="F:DNA-directed RNA polymerase activity"/>
    <property type="evidence" value="ECO:0007669"/>
    <property type="project" value="UniProtKB-EC"/>
</dbReference>
<dbReference type="GO" id="GO:0006351">
    <property type="term" value="P:DNA-templated transcription"/>
    <property type="evidence" value="ECO:0007669"/>
    <property type="project" value="InterPro"/>
</dbReference>
<dbReference type="Gene3D" id="1.10.132.30">
    <property type="match status" value="1"/>
</dbReference>
<dbReference type="Pfam" id="PF00623">
    <property type="entry name" value="RNA_pol_Rpb1_2"/>
    <property type="match status" value="1"/>
</dbReference>
<evidence type="ECO:0000256" key="3">
    <source>
        <dbReference type="ARBA" id="ARBA00022679"/>
    </source>
</evidence>
<dbReference type="GeneID" id="20041750"/>
<gene>
    <name evidence="9" type="ORF">AaV_320</name>
</gene>
<dbReference type="GO" id="GO:0003677">
    <property type="term" value="F:DNA binding"/>
    <property type="evidence" value="ECO:0007669"/>
    <property type="project" value="InterPro"/>
</dbReference>
<keyword evidence="10" id="KW-1185">Reference proteome</keyword>
<proteinExistence type="inferred from homology"/>
<dbReference type="InterPro" id="IPR045867">
    <property type="entry name" value="DNA-dir_RpoC_beta_prime"/>
</dbReference>
<dbReference type="InterPro" id="IPR007066">
    <property type="entry name" value="RNA_pol_Rpb1_3"/>
</dbReference>
<accession>A0A076FGB9</accession>
<dbReference type="EMBL" id="KJ645900">
    <property type="protein sequence ID" value="AII17125.1"/>
    <property type="molecule type" value="Genomic_DNA"/>
</dbReference>
<keyword evidence="5 7" id="KW-0804">Transcription</keyword>
<comment type="similarity">
    <text evidence="1 7">Belongs to the RNA polymerase beta' chain family.</text>
</comment>
<dbReference type="Gene3D" id="2.40.40.20">
    <property type="match status" value="1"/>
</dbReference>
<feature type="domain" description="RNA polymerase N-terminal" evidence="8">
    <location>
        <begin position="198"/>
        <end position="504"/>
    </location>
</feature>
<protein>
    <recommendedName>
        <fullName evidence="7">DNA-directed RNA polymerase subunit</fullName>
        <ecNumber evidence="7">2.7.7.6</ecNumber>
    </recommendedName>
</protein>
<dbReference type="InterPro" id="IPR007083">
    <property type="entry name" value="RNA_pol_Rpb1_4"/>
</dbReference>
<dbReference type="Gene3D" id="3.30.1490.180">
    <property type="entry name" value="RNA polymerase ii"/>
    <property type="match status" value="1"/>
</dbReference>
<evidence type="ECO:0000256" key="4">
    <source>
        <dbReference type="ARBA" id="ARBA00022695"/>
    </source>
</evidence>
<dbReference type="EC" id="2.7.7.6" evidence="7"/>
<dbReference type="InterPro" id="IPR007081">
    <property type="entry name" value="RNA_pol_Rpb1_5"/>
</dbReference>
<evidence type="ECO:0000256" key="6">
    <source>
        <dbReference type="ARBA" id="ARBA00048552"/>
    </source>
</evidence>
<evidence type="ECO:0000313" key="9">
    <source>
        <dbReference type="EMBL" id="AII17125.1"/>
    </source>
</evidence>
<dbReference type="Gene3D" id="1.10.274.100">
    <property type="entry name" value="RNA polymerase Rpb1, domain 3"/>
    <property type="match status" value="1"/>
</dbReference>
<dbReference type="RefSeq" id="YP_009052394.1">
    <property type="nucleotide sequence ID" value="NC_024697.1"/>
</dbReference>
<dbReference type="InterPro" id="IPR006592">
    <property type="entry name" value="RNA_pol_N"/>
</dbReference>
<keyword evidence="2 7" id="KW-0240">DNA-directed RNA polymerase</keyword>
<dbReference type="FunFam" id="2.40.40.20:FF:000019">
    <property type="entry name" value="DNA-directed RNA polymerase II subunit RPB1"/>
    <property type="match status" value="1"/>
</dbReference>
<dbReference type="Pfam" id="PF04997">
    <property type="entry name" value="RNA_pol_Rpb1_1"/>
    <property type="match status" value="1"/>
</dbReference>
<dbReference type="SUPFAM" id="SSF64484">
    <property type="entry name" value="beta and beta-prime subunits of DNA dependent RNA-polymerase"/>
    <property type="match status" value="1"/>
</dbReference>
<dbReference type="Gene3D" id="4.10.860.120">
    <property type="entry name" value="RNA polymerase II, clamp domain"/>
    <property type="match status" value="1"/>
</dbReference>
<dbReference type="Proteomes" id="UP000028667">
    <property type="component" value="Segment"/>
</dbReference>
<evidence type="ECO:0000256" key="2">
    <source>
        <dbReference type="ARBA" id="ARBA00022478"/>
    </source>
</evidence>
<keyword evidence="3 7" id="KW-0808">Transferase</keyword>
<dbReference type="PANTHER" id="PTHR19376">
    <property type="entry name" value="DNA-DIRECTED RNA POLYMERASE"/>
    <property type="match status" value="1"/>
</dbReference>
<dbReference type="InterPro" id="IPR044893">
    <property type="entry name" value="RNA_pol_Rpb1_clamp_domain"/>
</dbReference>
<comment type="function">
    <text evidence="7">DNA-dependent RNA polymerase catalyzes the transcription of DNA into RNA using the four ribonucleoside triphosphates as substrates.</text>
</comment>
<dbReference type="InterPro" id="IPR007080">
    <property type="entry name" value="RNA_pol_Rpb1_1"/>
</dbReference>
<evidence type="ECO:0000256" key="1">
    <source>
        <dbReference type="ARBA" id="ARBA00006460"/>
    </source>
</evidence>